<protein>
    <recommendedName>
        <fullName evidence="1">vWA-MoxR associated protein C-terminal domain-containing protein</fullName>
    </recommendedName>
</protein>
<comment type="caution">
    <text evidence="2">The sequence shown here is derived from an EMBL/GenBank/DDBJ whole genome shotgun (WGS) entry which is preliminary data.</text>
</comment>
<dbReference type="STRING" id="765420.OSCT_1773"/>
<evidence type="ECO:0000313" key="3">
    <source>
        <dbReference type="Proteomes" id="UP000054010"/>
    </source>
</evidence>
<evidence type="ECO:0000313" key="2">
    <source>
        <dbReference type="EMBL" id="EFO80363.1"/>
    </source>
</evidence>
<keyword evidence="3" id="KW-1185">Reference proteome</keyword>
<accession>E1IEM2</accession>
<gene>
    <name evidence="2" type="ORF">OSCT_1773</name>
</gene>
<organism evidence="2 3">
    <name type="scientific">Oscillochloris trichoides DG-6</name>
    <dbReference type="NCBI Taxonomy" id="765420"/>
    <lineage>
        <taxon>Bacteria</taxon>
        <taxon>Bacillati</taxon>
        <taxon>Chloroflexota</taxon>
        <taxon>Chloroflexia</taxon>
        <taxon>Chloroflexales</taxon>
        <taxon>Chloroflexineae</taxon>
        <taxon>Oscillochloridaceae</taxon>
        <taxon>Oscillochloris</taxon>
    </lineage>
</organism>
<dbReference type="InterPro" id="IPR045450">
    <property type="entry name" value="VMAP_C"/>
</dbReference>
<reference evidence="2 3" key="1">
    <citation type="journal article" date="2011" name="J. Bacteriol.">
        <title>Draft genome sequence of the anoxygenic filamentous phototrophic bacterium Oscillochloris trichoides subsp. DG-6.</title>
        <authorList>
            <person name="Kuznetsov B.B."/>
            <person name="Ivanovsky R.N."/>
            <person name="Keppen O.I."/>
            <person name="Sukhacheva M.V."/>
            <person name="Bumazhkin B.K."/>
            <person name="Patutina E.O."/>
            <person name="Beletsky A.V."/>
            <person name="Mardanov A.V."/>
            <person name="Baslerov R.V."/>
            <person name="Panteleeva A.N."/>
            <person name="Kolganova T.V."/>
            <person name="Ravin N.V."/>
            <person name="Skryabin K.G."/>
        </authorList>
    </citation>
    <scope>NUCLEOTIDE SEQUENCE [LARGE SCALE GENOMIC DNA]</scope>
    <source>
        <strain evidence="2 3">DG-6</strain>
    </source>
</reference>
<evidence type="ECO:0000259" key="1">
    <source>
        <dbReference type="Pfam" id="PF20028"/>
    </source>
</evidence>
<dbReference type="Pfam" id="PF20028">
    <property type="entry name" value="VMAP-C"/>
    <property type="match status" value="1"/>
</dbReference>
<dbReference type="HOGENOM" id="CLU_547298_0_0_0"/>
<dbReference type="EMBL" id="ADVR01000055">
    <property type="protein sequence ID" value="EFO80363.1"/>
    <property type="molecule type" value="Genomic_DNA"/>
</dbReference>
<name>E1IEM2_9CHLR</name>
<dbReference type="Proteomes" id="UP000054010">
    <property type="component" value="Unassembled WGS sequence"/>
</dbReference>
<sequence>MSIRAFVTQLRELLSDPDQQSRLEQIIADMEGSQIHAQHVCDEAQLGVAVAGDSHGAINVNQSTRQTQGGDYAEGGIDKRIINIFFAGGHPEAIIAALAGAGGITDFKSLLESSRKQRASDLLALLSPLSFSATVLRHAFRKMAPFHDVPELAGGSLLHAIFRELMHNIVSETDPIDRFAHTLLAEPDLQPAQKAVLCQWLGLPEQPQTTSEKLGLLIAIDRVPQYDHLYHILAWSWPDRRKLWPPVGEEMGAFSVFELPQAIHHLYQRVYTDIARSGEDLRVELMLHHSLLVEPTHEWKVAVWFDEDDPDDMVEQPLYMRHPVVVRSVERALSPKLAMVDARARWRTRWGQIRDACTCSWHRPHQIGAPQQPPLFCPTRAEEFDGDLFNQLVGDDYLCFVETVAPPEGLDFIKRVLLRIVRAGVPLGLWFAHNADRNVSTYQFLEGLLDPRHLSNLPHRLQQYWKQTYLARPLLFFDDPNRLPYDPDTAAFEAPNVA</sequence>
<feature type="domain" description="vWA-MoxR associated protein C-terminal" evidence="1">
    <location>
        <begin position="229"/>
        <end position="480"/>
    </location>
</feature>
<dbReference type="AlphaFoldDB" id="E1IEM2"/>
<proteinExistence type="predicted"/>
<dbReference type="OrthoDB" id="3867284at2"/>